<reference evidence="1 2" key="1">
    <citation type="submission" date="2024-01" db="EMBL/GenBank/DDBJ databases">
        <title>The genomes of 5 underutilized Papilionoideae crops provide insights into root nodulation and disease resistance.</title>
        <authorList>
            <person name="Yuan L."/>
        </authorList>
    </citation>
    <scope>NUCLEOTIDE SEQUENCE [LARGE SCALE GENOMIC DNA]</scope>
    <source>
        <strain evidence="1">LY-2023</strain>
        <tissue evidence="1">Leaf</tissue>
    </source>
</reference>
<keyword evidence="2" id="KW-1185">Reference proteome</keyword>
<dbReference type="Proteomes" id="UP001359559">
    <property type="component" value="Unassembled WGS sequence"/>
</dbReference>
<accession>A0AAN9PF53</accession>
<evidence type="ECO:0000313" key="2">
    <source>
        <dbReference type="Proteomes" id="UP001359559"/>
    </source>
</evidence>
<gene>
    <name evidence="1" type="ORF">RJT34_17739</name>
</gene>
<organism evidence="1 2">
    <name type="scientific">Clitoria ternatea</name>
    <name type="common">Butterfly pea</name>
    <dbReference type="NCBI Taxonomy" id="43366"/>
    <lineage>
        <taxon>Eukaryota</taxon>
        <taxon>Viridiplantae</taxon>
        <taxon>Streptophyta</taxon>
        <taxon>Embryophyta</taxon>
        <taxon>Tracheophyta</taxon>
        <taxon>Spermatophyta</taxon>
        <taxon>Magnoliopsida</taxon>
        <taxon>eudicotyledons</taxon>
        <taxon>Gunneridae</taxon>
        <taxon>Pentapetalae</taxon>
        <taxon>rosids</taxon>
        <taxon>fabids</taxon>
        <taxon>Fabales</taxon>
        <taxon>Fabaceae</taxon>
        <taxon>Papilionoideae</taxon>
        <taxon>50 kb inversion clade</taxon>
        <taxon>NPAAA clade</taxon>
        <taxon>indigoferoid/millettioid clade</taxon>
        <taxon>Phaseoleae</taxon>
        <taxon>Clitoria</taxon>
    </lineage>
</organism>
<protein>
    <submittedName>
        <fullName evidence="1">Uncharacterized protein</fullName>
    </submittedName>
</protein>
<dbReference type="EMBL" id="JAYKXN010000004">
    <property type="protein sequence ID" value="KAK7294842.1"/>
    <property type="molecule type" value="Genomic_DNA"/>
</dbReference>
<dbReference type="AlphaFoldDB" id="A0AAN9PF53"/>
<sequence length="228" mass="26413">MIEDVGFALNPQEIIEAVTKDHFPVVLENHHEKLLGKHLGLGIMALDAEFIKVDVWVRILELPLELYDESILWRVGEQLGTTLEGILLCQFIFGFVLPEFALRDLCRPLVPTFTILDRKFSIKYEGLHLIWIWLLCQNMDDLRSKNKPPDVFHDPCGGDDRPDDETNMVLDSKARGQVVEKLDRLMEFYLQILANGLDLLTWNHISNEDFSIRFVYTLIEVPKEDVHD</sequence>
<proteinExistence type="predicted"/>
<name>A0AAN9PF53_CLITE</name>
<comment type="caution">
    <text evidence="1">The sequence shown here is derived from an EMBL/GenBank/DDBJ whole genome shotgun (WGS) entry which is preliminary data.</text>
</comment>
<evidence type="ECO:0000313" key="1">
    <source>
        <dbReference type="EMBL" id="KAK7294842.1"/>
    </source>
</evidence>